<gene>
    <name evidence="6" type="primary">LOC108675024</name>
</gene>
<evidence type="ECO:0000256" key="1">
    <source>
        <dbReference type="ARBA" id="ARBA00022723"/>
    </source>
</evidence>
<dbReference type="AlphaFoldDB" id="A0A8B7NXK4"/>
<dbReference type="KEGG" id="hazt:108675024"/>
<dbReference type="OrthoDB" id="6330879at2759"/>
<dbReference type="GO" id="GO:0046872">
    <property type="term" value="F:metal ion binding"/>
    <property type="evidence" value="ECO:0007669"/>
    <property type="project" value="UniProtKB-KW"/>
</dbReference>
<evidence type="ECO:0000313" key="5">
    <source>
        <dbReference type="Proteomes" id="UP000694843"/>
    </source>
</evidence>
<evidence type="ECO:0000256" key="2">
    <source>
        <dbReference type="ARBA" id="ARBA00022964"/>
    </source>
</evidence>
<evidence type="ECO:0000256" key="3">
    <source>
        <dbReference type="ARBA" id="ARBA00023002"/>
    </source>
</evidence>
<dbReference type="Gene3D" id="3.10.450.60">
    <property type="match status" value="1"/>
</dbReference>
<proteinExistence type="predicted"/>
<protein>
    <submittedName>
        <fullName evidence="6">Allene oxide synthase-lipoxygenase protein</fullName>
    </submittedName>
</protein>
<dbReference type="InterPro" id="IPR020834">
    <property type="entry name" value="LipOase_CS"/>
</dbReference>
<dbReference type="OMA" id="GRTHILM"/>
<name>A0A8B7NXK4_HYAAZ</name>
<feature type="non-terminal residue" evidence="6">
    <location>
        <position position="1"/>
    </location>
</feature>
<keyword evidence="1" id="KW-0479">Metal-binding</keyword>
<dbReference type="RefSeq" id="XP_018018498.1">
    <property type="nucleotide sequence ID" value="XM_018163009.2"/>
</dbReference>
<dbReference type="InterPro" id="IPR000907">
    <property type="entry name" value="LipOase"/>
</dbReference>
<dbReference type="PRINTS" id="PR00087">
    <property type="entry name" value="LIPOXYGENASE"/>
</dbReference>
<reference evidence="6" key="1">
    <citation type="submission" date="2025-08" db="UniProtKB">
        <authorList>
            <consortium name="RefSeq"/>
        </authorList>
    </citation>
    <scope>IDENTIFICATION</scope>
    <source>
        <tissue evidence="6">Whole organism</tissue>
    </source>
</reference>
<dbReference type="GO" id="GO:0016702">
    <property type="term" value="F:oxidoreductase activity, acting on single donors with incorporation of molecular oxygen, incorporation of two atoms of oxygen"/>
    <property type="evidence" value="ECO:0007669"/>
    <property type="project" value="InterPro"/>
</dbReference>
<dbReference type="GO" id="GO:0034440">
    <property type="term" value="P:lipid oxidation"/>
    <property type="evidence" value="ECO:0007669"/>
    <property type="project" value="InterPro"/>
</dbReference>
<dbReference type="GeneID" id="108675024"/>
<keyword evidence="3" id="KW-0560">Oxidoreductase</keyword>
<dbReference type="InterPro" id="IPR036226">
    <property type="entry name" value="LipOase_C_sf"/>
</dbReference>
<dbReference type="Gene3D" id="1.20.245.10">
    <property type="entry name" value="Lipoxygenase-1, Domain 5"/>
    <property type="match status" value="1"/>
</dbReference>
<keyword evidence="2" id="KW-0223">Dioxygenase</keyword>
<accession>A0A8B7NXK4</accession>
<dbReference type="PROSITE" id="PS51393">
    <property type="entry name" value="LIPOXYGENASE_3"/>
    <property type="match status" value="1"/>
</dbReference>
<dbReference type="Pfam" id="PF00305">
    <property type="entry name" value="Lipoxygenase"/>
    <property type="match status" value="1"/>
</dbReference>
<sequence length="386" mass="42718">TAIPDKLDVTHETVAEFLEGLTLDEALAQKKIFICDLAVLENLPCKDGRILAAPVALFYVDKSKHLVPIAIQLMQNKGPNNPVYTPADPPNTWLLAKMFYNNAEAQHHQGFTHLGRTHILMEGMCVCTHRNLSPSHPLFKLLAPHFLFLLAINSRGLEKLVSIGGWVDCCMTQGVSGIFSLIAKSVSSWRADVQGIPTEEMKARGVLDREVLPFYPYRDDAVPLYAAIERYVTKVLQHHYDSPSKVLGDVELQQWRKEMVTPVAEGGVGIKGILGDNKVGFSDVSQLIQIATTIIATCSLGHAAANFQQYDQYAFVPNYPGILMAPPPTQKKDYTDSDLLSILPNKSMTLDIVLITKLLSKRGTNSLGDFEMQYMYDPVGVHAAKE</sequence>
<dbReference type="InterPro" id="IPR013819">
    <property type="entry name" value="LipOase_C"/>
</dbReference>
<dbReference type="PANTHER" id="PTHR11771">
    <property type="entry name" value="LIPOXYGENASE"/>
    <property type="match status" value="1"/>
</dbReference>
<dbReference type="Proteomes" id="UP000694843">
    <property type="component" value="Unplaced"/>
</dbReference>
<organism evidence="5 6">
    <name type="scientific">Hyalella azteca</name>
    <name type="common">Amphipod</name>
    <dbReference type="NCBI Taxonomy" id="294128"/>
    <lineage>
        <taxon>Eukaryota</taxon>
        <taxon>Metazoa</taxon>
        <taxon>Ecdysozoa</taxon>
        <taxon>Arthropoda</taxon>
        <taxon>Crustacea</taxon>
        <taxon>Multicrustacea</taxon>
        <taxon>Malacostraca</taxon>
        <taxon>Eumalacostraca</taxon>
        <taxon>Peracarida</taxon>
        <taxon>Amphipoda</taxon>
        <taxon>Senticaudata</taxon>
        <taxon>Talitrida</taxon>
        <taxon>Talitroidea</taxon>
        <taxon>Hyalellidae</taxon>
        <taxon>Hyalella</taxon>
    </lineage>
</organism>
<keyword evidence="5" id="KW-1185">Reference proteome</keyword>
<dbReference type="SUPFAM" id="SSF48484">
    <property type="entry name" value="Lipoxigenase"/>
    <property type="match status" value="1"/>
</dbReference>
<evidence type="ECO:0000313" key="6">
    <source>
        <dbReference type="RefSeq" id="XP_018018498.1"/>
    </source>
</evidence>
<evidence type="ECO:0000259" key="4">
    <source>
        <dbReference type="PROSITE" id="PS51393"/>
    </source>
</evidence>
<dbReference type="PROSITE" id="PS00081">
    <property type="entry name" value="LIPOXYGENASE_2"/>
    <property type="match status" value="1"/>
</dbReference>
<feature type="domain" description="Lipoxygenase" evidence="4">
    <location>
        <begin position="1"/>
        <end position="386"/>
    </location>
</feature>